<evidence type="ECO:0000313" key="1">
    <source>
        <dbReference type="EMBL" id="KJR84505.1"/>
    </source>
</evidence>
<dbReference type="RefSeq" id="XP_016587181.1">
    <property type="nucleotide sequence ID" value="XM_016736691.1"/>
</dbReference>
<dbReference type="KEGG" id="ssck:SPSK_10137"/>
<evidence type="ECO:0000313" key="2">
    <source>
        <dbReference type="Proteomes" id="UP000033710"/>
    </source>
</evidence>
<sequence>MAALDDSLLFVRVLIVVRRVVGGRTSDLPVRSHQNRTAQQHNPERGTDAAFRFAVDTVPATEGSQWHQARPGQEAVSLQGPVTVIVADGRRQG</sequence>
<dbReference type="VEuPathDB" id="FungiDB:SPSK_10137"/>
<accession>A0A0F2M6T3</accession>
<reference evidence="1 2" key="2">
    <citation type="journal article" date="2015" name="Eukaryot. Cell">
        <title>Asexual propagation of a virulent clone complex in a human and feline outbreak of sporotrichosis.</title>
        <authorList>
            <person name="Teixeira Mde M."/>
            <person name="Rodrigues A.M."/>
            <person name="Tsui C.K."/>
            <person name="de Almeida L.G."/>
            <person name="Van Diepeningen A.D."/>
            <person name="van den Ende B.G."/>
            <person name="Fernandes G.F."/>
            <person name="Kano R."/>
            <person name="Hamelin R.C."/>
            <person name="Lopes-Bezerra L.M."/>
            <person name="Vasconcelos A.T."/>
            <person name="de Hoog S."/>
            <person name="de Camargo Z.P."/>
            <person name="Felipe M.S."/>
        </authorList>
    </citation>
    <scope>NUCLEOTIDE SEQUENCE [LARGE SCALE GENOMIC DNA]</scope>
    <source>
        <strain evidence="1 2">1099-18</strain>
    </source>
</reference>
<comment type="caution">
    <text evidence="1">The sequence shown here is derived from an EMBL/GenBank/DDBJ whole genome shotgun (WGS) entry which is preliminary data.</text>
</comment>
<dbReference type="Proteomes" id="UP000033710">
    <property type="component" value="Unassembled WGS sequence"/>
</dbReference>
<organism evidence="1 2">
    <name type="scientific">Sporothrix schenckii 1099-18</name>
    <dbReference type="NCBI Taxonomy" id="1397361"/>
    <lineage>
        <taxon>Eukaryota</taxon>
        <taxon>Fungi</taxon>
        <taxon>Dikarya</taxon>
        <taxon>Ascomycota</taxon>
        <taxon>Pezizomycotina</taxon>
        <taxon>Sordariomycetes</taxon>
        <taxon>Sordariomycetidae</taxon>
        <taxon>Ophiostomatales</taxon>
        <taxon>Ophiostomataceae</taxon>
        <taxon>Sporothrix</taxon>
    </lineage>
</organism>
<gene>
    <name evidence="1" type="ORF">SPSK_10137</name>
</gene>
<dbReference type="EMBL" id="AXCR01000007">
    <property type="protein sequence ID" value="KJR84505.1"/>
    <property type="molecule type" value="Genomic_DNA"/>
</dbReference>
<reference evidence="1 2" key="1">
    <citation type="journal article" date="2014" name="BMC Genomics">
        <title>Comparative genomics of the major fungal agents of human and animal Sporotrichosis: Sporothrix schenckii and Sporothrix brasiliensis.</title>
        <authorList>
            <person name="Teixeira M.M."/>
            <person name="de Almeida L.G."/>
            <person name="Kubitschek-Barreira P."/>
            <person name="Alves F.L."/>
            <person name="Kioshima E.S."/>
            <person name="Abadio A.K."/>
            <person name="Fernandes L."/>
            <person name="Derengowski L.S."/>
            <person name="Ferreira K.S."/>
            <person name="Souza R.C."/>
            <person name="Ruiz J.C."/>
            <person name="de Andrade N.C."/>
            <person name="Paes H.C."/>
            <person name="Nicola A.M."/>
            <person name="Albuquerque P."/>
            <person name="Gerber A.L."/>
            <person name="Martins V.P."/>
            <person name="Peconick L.D."/>
            <person name="Neto A.V."/>
            <person name="Chaucanez C.B."/>
            <person name="Silva P.A."/>
            <person name="Cunha O.L."/>
            <person name="de Oliveira F.F."/>
            <person name="dos Santos T.C."/>
            <person name="Barros A.L."/>
            <person name="Soares M.A."/>
            <person name="de Oliveira L.M."/>
            <person name="Marini M.M."/>
            <person name="Villalobos-Duno H."/>
            <person name="Cunha M.M."/>
            <person name="de Hoog S."/>
            <person name="da Silveira J.F."/>
            <person name="Henrissat B."/>
            <person name="Nino-Vega G.A."/>
            <person name="Cisalpino P.S."/>
            <person name="Mora-Montes H.M."/>
            <person name="Almeida S.R."/>
            <person name="Stajich J.E."/>
            <person name="Lopes-Bezerra L.M."/>
            <person name="Vasconcelos A.T."/>
            <person name="Felipe M.S."/>
        </authorList>
    </citation>
    <scope>NUCLEOTIDE SEQUENCE [LARGE SCALE GENOMIC DNA]</scope>
    <source>
        <strain evidence="1 2">1099-18</strain>
    </source>
</reference>
<name>A0A0F2M6T3_SPOSC</name>
<dbReference type="GeneID" id="27671968"/>
<dbReference type="AlphaFoldDB" id="A0A0F2M6T3"/>
<protein>
    <submittedName>
        <fullName evidence="1">Uncharacterized protein</fullName>
    </submittedName>
</protein>
<proteinExistence type="predicted"/>